<evidence type="ECO:0000313" key="2">
    <source>
        <dbReference type="EMBL" id="NFD88588.1"/>
    </source>
</evidence>
<dbReference type="GO" id="GO:0004252">
    <property type="term" value="F:serine-type endopeptidase activity"/>
    <property type="evidence" value="ECO:0007669"/>
    <property type="project" value="InterPro"/>
</dbReference>
<dbReference type="SUPFAM" id="SSF50494">
    <property type="entry name" value="Trypsin-like serine proteases"/>
    <property type="match status" value="1"/>
</dbReference>
<protein>
    <submittedName>
        <fullName evidence="2">Trypsin-like serine protease</fullName>
    </submittedName>
</protein>
<dbReference type="EMBL" id="SWNS01000022">
    <property type="protein sequence ID" value="NFD88588.1"/>
    <property type="molecule type" value="Genomic_DNA"/>
</dbReference>
<dbReference type="GO" id="GO:0006508">
    <property type="term" value="P:proteolysis"/>
    <property type="evidence" value="ECO:0007669"/>
    <property type="project" value="UniProtKB-KW"/>
</dbReference>
<dbReference type="InterPro" id="IPR043504">
    <property type="entry name" value="Peptidase_S1_PA_chymotrypsin"/>
</dbReference>
<feature type="domain" description="Peptidase S1" evidence="1">
    <location>
        <begin position="124"/>
        <end position="300"/>
    </location>
</feature>
<evidence type="ECO:0000259" key="1">
    <source>
        <dbReference type="Pfam" id="PF00089"/>
    </source>
</evidence>
<dbReference type="InterPro" id="IPR001254">
    <property type="entry name" value="Trypsin_dom"/>
</dbReference>
<name>A0A6G4DCD4_CLOBO</name>
<dbReference type="Gene3D" id="2.40.10.10">
    <property type="entry name" value="Trypsin-like serine proteases"/>
    <property type="match status" value="1"/>
</dbReference>
<dbReference type="Pfam" id="PF00089">
    <property type="entry name" value="Trypsin"/>
    <property type="match status" value="1"/>
</dbReference>
<accession>A0A6G4DCD4</accession>
<proteinExistence type="predicted"/>
<keyword evidence="2" id="KW-0645">Protease</keyword>
<dbReference type="InterPro" id="IPR009003">
    <property type="entry name" value="Peptidase_S1_PA"/>
</dbReference>
<sequence>MNYYNKNKIQKSITDICNCKYEYFFNKANVLGVGCGYKVKNGFYTNNLCIKVFVGKKYLKNKLASQDLVPNLYKGILTDVVESGSFTQYSFTNKIRPVIGGYGIGNVHITDKTGTLGCLVTDGEYNYILSCNHILANNNLAPLGTKIIQPSFQYGGDFKTDVIAILSKFIPLEFEGILKKPTNYSDCAIAKVLNKSLVSPKIALIGMPKETIIPKLNKEVAKVGERTELTTGRIISINTTIEVNCSSAGKKALFKDQIITTSMSNPGDSGAILLDRNHNVIGILISGAESHSTFSPIVYTLKQLNVRLVTSELYNKIDYF</sequence>
<organism evidence="2">
    <name type="scientific">Clostridium botulinum</name>
    <dbReference type="NCBI Taxonomy" id="1491"/>
    <lineage>
        <taxon>Bacteria</taxon>
        <taxon>Bacillati</taxon>
        <taxon>Bacillota</taxon>
        <taxon>Clostridia</taxon>
        <taxon>Eubacteriales</taxon>
        <taxon>Clostridiaceae</taxon>
        <taxon>Clostridium</taxon>
    </lineage>
</organism>
<gene>
    <name evidence="2" type="ORF">FCV13_11340</name>
</gene>
<keyword evidence="2" id="KW-0378">Hydrolase</keyword>
<reference evidence="2" key="1">
    <citation type="submission" date="2019-04" db="EMBL/GenBank/DDBJ databases">
        <title>Genome sequencing of Clostridium botulinum Groups I-IV and Clostridium butyricum.</title>
        <authorList>
            <person name="Brunt J."/>
            <person name="Van Vliet A.H.M."/>
            <person name="Stringer S.C."/>
            <person name="Carter A.T."/>
            <person name="Peck M.W."/>
        </authorList>
    </citation>
    <scope>NUCLEOTIDE SEQUENCE</scope>
    <source>
        <strain evidence="2">Colworth BL165</strain>
    </source>
</reference>
<dbReference type="AlphaFoldDB" id="A0A6G4DCD4"/>
<comment type="caution">
    <text evidence="2">The sequence shown here is derived from an EMBL/GenBank/DDBJ whole genome shotgun (WGS) entry which is preliminary data.</text>
</comment>